<feature type="transmembrane region" description="Helical" evidence="7">
    <location>
        <begin position="229"/>
        <end position="251"/>
    </location>
</feature>
<dbReference type="InterPro" id="IPR029044">
    <property type="entry name" value="Nucleotide-diphossugar_trans"/>
</dbReference>
<evidence type="ECO:0000259" key="8">
    <source>
        <dbReference type="Pfam" id="PF00535"/>
    </source>
</evidence>
<evidence type="ECO:0000313" key="10">
    <source>
        <dbReference type="Proteomes" id="UP000321820"/>
    </source>
</evidence>
<keyword evidence="5 7" id="KW-1133">Transmembrane helix</keyword>
<feature type="domain" description="Glycosyltransferase 2-like" evidence="8">
    <location>
        <begin position="5"/>
        <end position="166"/>
    </location>
</feature>
<evidence type="ECO:0000313" key="9">
    <source>
        <dbReference type="EMBL" id="QEE27951.1"/>
    </source>
</evidence>
<evidence type="ECO:0000256" key="6">
    <source>
        <dbReference type="ARBA" id="ARBA00023136"/>
    </source>
</evidence>
<evidence type="ECO:0000256" key="7">
    <source>
        <dbReference type="SAM" id="Phobius"/>
    </source>
</evidence>
<dbReference type="OrthoDB" id="9807778at2"/>
<dbReference type="PANTHER" id="PTHR48090">
    <property type="entry name" value="UNDECAPRENYL-PHOSPHATE 4-DEOXY-4-FORMAMIDO-L-ARABINOSE TRANSFERASE-RELATED"/>
    <property type="match status" value="1"/>
</dbReference>
<dbReference type="InterPro" id="IPR001173">
    <property type="entry name" value="Glyco_trans_2-like"/>
</dbReference>
<keyword evidence="3 9" id="KW-0808">Transferase</keyword>
<protein>
    <submittedName>
        <fullName evidence="9">Glycosyltransferase family 2 protein</fullName>
    </submittedName>
</protein>
<sequence length="347" mass="39308">MKTISVVTPCYNEQDNVEEVYRQVRNVMAGIGRYRYEHIFIDNSSLDNTVPILKRLAASDPNVKVIINARNFGHIRSPIHALLQASGDAIVLIVADLQDPTSMIVTFVEEWEAGSYMVIGIKKTSEEHSLVFFLRKQYYRIAERLSNIETFQNFTGFGLYDRKVIEFVRSFGDPYPYFRGMIAEIGLPYKKIYYDQPKRKFGITKNNWYTLYDIGMLGIINHSRVPLRLATFVGFGGAALSLFVAVAYTIAKVIFWNTFSLGLAPTVIGVFFIASIQLVFMGVMGEYIGAIYTQVQKRPYAVELDRINFDIEPQVPTPVPQSVSIEYEAASMSSMESQAQPIEMEGT</sequence>
<organism evidence="9 10">
    <name type="scientific">Terriglobus albidus</name>
    <dbReference type="NCBI Taxonomy" id="1592106"/>
    <lineage>
        <taxon>Bacteria</taxon>
        <taxon>Pseudomonadati</taxon>
        <taxon>Acidobacteriota</taxon>
        <taxon>Terriglobia</taxon>
        <taxon>Terriglobales</taxon>
        <taxon>Acidobacteriaceae</taxon>
        <taxon>Terriglobus</taxon>
    </lineage>
</organism>
<evidence type="ECO:0000256" key="5">
    <source>
        <dbReference type="ARBA" id="ARBA00022989"/>
    </source>
</evidence>
<evidence type="ECO:0000256" key="4">
    <source>
        <dbReference type="ARBA" id="ARBA00022692"/>
    </source>
</evidence>
<dbReference type="SUPFAM" id="SSF53448">
    <property type="entry name" value="Nucleotide-diphospho-sugar transferases"/>
    <property type="match status" value="1"/>
</dbReference>
<dbReference type="AlphaFoldDB" id="A0A5B9EBW6"/>
<dbReference type="PANTHER" id="PTHR48090:SF1">
    <property type="entry name" value="PROPHAGE BACTOPRENOL GLUCOSYL TRANSFERASE HOMOLOG"/>
    <property type="match status" value="1"/>
</dbReference>
<dbReference type="GO" id="GO:0016757">
    <property type="term" value="F:glycosyltransferase activity"/>
    <property type="evidence" value="ECO:0007669"/>
    <property type="project" value="UniProtKB-KW"/>
</dbReference>
<dbReference type="KEGG" id="talb:FTW19_08045"/>
<gene>
    <name evidence="9" type="ORF">FTW19_08045</name>
</gene>
<evidence type="ECO:0000256" key="3">
    <source>
        <dbReference type="ARBA" id="ARBA00022679"/>
    </source>
</evidence>
<dbReference type="GO" id="GO:0005886">
    <property type="term" value="C:plasma membrane"/>
    <property type="evidence" value="ECO:0007669"/>
    <property type="project" value="TreeGrafter"/>
</dbReference>
<evidence type="ECO:0000256" key="2">
    <source>
        <dbReference type="ARBA" id="ARBA00022676"/>
    </source>
</evidence>
<proteinExistence type="predicted"/>
<keyword evidence="2" id="KW-0328">Glycosyltransferase</keyword>
<evidence type="ECO:0000256" key="1">
    <source>
        <dbReference type="ARBA" id="ARBA00004141"/>
    </source>
</evidence>
<keyword evidence="4 7" id="KW-0812">Transmembrane</keyword>
<dbReference type="Pfam" id="PF00535">
    <property type="entry name" value="Glycos_transf_2"/>
    <property type="match status" value="1"/>
</dbReference>
<name>A0A5B9EBW6_9BACT</name>
<dbReference type="EMBL" id="CP042806">
    <property type="protein sequence ID" value="QEE27951.1"/>
    <property type="molecule type" value="Genomic_DNA"/>
</dbReference>
<keyword evidence="10" id="KW-1185">Reference proteome</keyword>
<accession>A0A5B9EBW6</accession>
<dbReference type="Proteomes" id="UP000321820">
    <property type="component" value="Chromosome"/>
</dbReference>
<keyword evidence="6 7" id="KW-0472">Membrane</keyword>
<dbReference type="CDD" id="cd04187">
    <property type="entry name" value="DPM1_like_bac"/>
    <property type="match status" value="1"/>
</dbReference>
<comment type="subcellular location">
    <subcellularLocation>
        <location evidence="1">Membrane</location>
        <topology evidence="1">Multi-pass membrane protein</topology>
    </subcellularLocation>
</comment>
<dbReference type="Gene3D" id="3.90.550.10">
    <property type="entry name" value="Spore Coat Polysaccharide Biosynthesis Protein SpsA, Chain A"/>
    <property type="match status" value="1"/>
</dbReference>
<feature type="transmembrane region" description="Helical" evidence="7">
    <location>
        <begin position="263"/>
        <end position="288"/>
    </location>
</feature>
<dbReference type="InterPro" id="IPR050256">
    <property type="entry name" value="Glycosyltransferase_2"/>
</dbReference>
<reference evidence="9 10" key="1">
    <citation type="submission" date="2019-08" db="EMBL/GenBank/DDBJ databases">
        <title>Complete genome sequence of Terriglobus albidus strain ORNL.</title>
        <authorList>
            <person name="Podar M."/>
        </authorList>
    </citation>
    <scope>NUCLEOTIDE SEQUENCE [LARGE SCALE GENOMIC DNA]</scope>
    <source>
        <strain evidence="9 10">ORNL</strain>
    </source>
</reference>